<dbReference type="Proteomes" id="UP000020218">
    <property type="component" value="Unassembled WGS sequence"/>
</dbReference>
<dbReference type="EMBL" id="JFAX01000002">
    <property type="protein sequence ID" value="EXI69383.1"/>
    <property type="molecule type" value="Genomic_DNA"/>
</dbReference>
<comment type="caution">
    <text evidence="3">The sequence shown here is derived from an EMBL/GenBank/DDBJ whole genome shotgun (WGS) entry which is preliminary data.</text>
</comment>
<accession>A0A011MHJ6</accession>
<evidence type="ECO:0000313" key="3">
    <source>
        <dbReference type="EMBL" id="EXI69383.1"/>
    </source>
</evidence>
<sequence>MHPILPRLLPATLPAMLLVLLFAFSAPSAVANELAEAQRLLQQGQAEQALAKVDAYVAGKSRELQGRFLKGLILMEMSRSDDAITVFTQISDDYPELPEPYNNLAVLYARQQQLERARMLLEMAIRTHPGYALARENLGDVLLRQASQSYDEALRLDPANKALQAKQARLRELKVAPSPGAIR</sequence>
<dbReference type="InterPro" id="IPR019734">
    <property type="entry name" value="TPR_rpt"/>
</dbReference>
<feature type="signal peptide" evidence="2">
    <location>
        <begin position="1"/>
        <end position="31"/>
    </location>
</feature>
<feature type="repeat" description="TPR" evidence="1">
    <location>
        <begin position="98"/>
        <end position="131"/>
    </location>
</feature>
<dbReference type="Gene3D" id="1.25.40.10">
    <property type="entry name" value="Tetratricopeptide repeat domain"/>
    <property type="match status" value="1"/>
</dbReference>
<evidence type="ECO:0000313" key="4">
    <source>
        <dbReference type="Proteomes" id="UP000020218"/>
    </source>
</evidence>
<reference evidence="3" key="1">
    <citation type="submission" date="2014-02" db="EMBL/GenBank/DDBJ databases">
        <title>Expanding our view of genomic diversity in Candidatus Accumulibacter clades.</title>
        <authorList>
            <person name="Skennerton C.T."/>
            <person name="Barr J.J."/>
            <person name="Slater F.R."/>
            <person name="Bond P.L."/>
            <person name="Tyson G.W."/>
        </authorList>
    </citation>
    <scope>NUCLEOTIDE SEQUENCE [LARGE SCALE GENOMIC DNA]</scope>
</reference>
<name>A0A011MHJ6_9PROT</name>
<keyword evidence="4" id="KW-1185">Reference proteome</keyword>
<dbReference type="PATRIC" id="fig|1454001.3.peg.571"/>
<keyword evidence="1" id="KW-0802">TPR repeat</keyword>
<proteinExistence type="predicted"/>
<dbReference type="AlphaFoldDB" id="A0A011MHJ6"/>
<dbReference type="InterPro" id="IPR011990">
    <property type="entry name" value="TPR-like_helical_dom_sf"/>
</dbReference>
<dbReference type="PROSITE" id="PS50005">
    <property type="entry name" value="TPR"/>
    <property type="match status" value="1"/>
</dbReference>
<gene>
    <name evidence="3" type="ORF">AW08_00594</name>
</gene>
<dbReference type="SUPFAM" id="SSF48452">
    <property type="entry name" value="TPR-like"/>
    <property type="match status" value="1"/>
</dbReference>
<organism evidence="3 4">
    <name type="scientific">Candidatus Accumulibacter adjunctus</name>
    <dbReference type="NCBI Taxonomy" id="1454001"/>
    <lineage>
        <taxon>Bacteria</taxon>
        <taxon>Pseudomonadati</taxon>
        <taxon>Pseudomonadota</taxon>
        <taxon>Betaproteobacteria</taxon>
        <taxon>Candidatus Accumulibacter</taxon>
    </lineage>
</organism>
<protein>
    <submittedName>
        <fullName evidence="3">PEP-CTERM system TPR-repeat lipoprotein</fullName>
    </submittedName>
</protein>
<keyword evidence="2" id="KW-0732">Signal</keyword>
<evidence type="ECO:0000256" key="2">
    <source>
        <dbReference type="SAM" id="SignalP"/>
    </source>
</evidence>
<dbReference type="STRING" id="1454001.AW08_00594"/>
<feature type="chain" id="PRO_5001462037" evidence="2">
    <location>
        <begin position="32"/>
        <end position="183"/>
    </location>
</feature>
<dbReference type="SMART" id="SM00028">
    <property type="entry name" value="TPR"/>
    <property type="match status" value="3"/>
</dbReference>
<keyword evidence="3" id="KW-0449">Lipoprotein</keyword>
<dbReference type="Pfam" id="PF14559">
    <property type="entry name" value="TPR_19"/>
    <property type="match status" value="1"/>
</dbReference>
<evidence type="ECO:0000256" key="1">
    <source>
        <dbReference type="PROSITE-ProRule" id="PRU00339"/>
    </source>
</evidence>